<keyword evidence="11" id="KW-1185">Reference proteome</keyword>
<dbReference type="PRINTS" id="PR00169">
    <property type="entry name" value="KCHANNEL"/>
</dbReference>
<dbReference type="Gene3D" id="1.10.287.70">
    <property type="match status" value="1"/>
</dbReference>
<reference evidence="11" key="1">
    <citation type="journal article" date="2019" name="Int. J. Syst. Evol. Microbiol.">
        <title>The Global Catalogue of Microorganisms (GCM) 10K type strain sequencing project: providing services to taxonomists for standard genome sequencing and annotation.</title>
        <authorList>
            <consortium name="The Broad Institute Genomics Platform"/>
            <consortium name="The Broad Institute Genome Sequencing Center for Infectious Disease"/>
            <person name="Wu L."/>
            <person name="Ma J."/>
        </authorList>
    </citation>
    <scope>NUCLEOTIDE SEQUENCE [LARGE SCALE GENOMIC DNA]</scope>
    <source>
        <strain evidence="11">CCM 8947</strain>
    </source>
</reference>
<feature type="domain" description="Potassium channel" evidence="9">
    <location>
        <begin position="139"/>
        <end position="209"/>
    </location>
</feature>
<keyword evidence="5" id="KW-0406">Ion transport</keyword>
<evidence type="ECO:0000256" key="8">
    <source>
        <dbReference type="SAM" id="Phobius"/>
    </source>
</evidence>
<gene>
    <name evidence="10" type="ORF">ACFQ47_07045</name>
</gene>
<organism evidence="10 11">
    <name type="scientific">Lacticaseibacillus yichunensis</name>
    <dbReference type="NCBI Taxonomy" id="2486015"/>
    <lineage>
        <taxon>Bacteria</taxon>
        <taxon>Bacillati</taxon>
        <taxon>Bacillota</taxon>
        <taxon>Bacilli</taxon>
        <taxon>Lactobacillales</taxon>
        <taxon>Lactobacillaceae</taxon>
        <taxon>Lacticaseibacillus</taxon>
    </lineage>
</organism>
<keyword evidence="4 8" id="KW-1133">Transmembrane helix</keyword>
<evidence type="ECO:0000259" key="9">
    <source>
        <dbReference type="Pfam" id="PF07885"/>
    </source>
</evidence>
<keyword evidence="7 10" id="KW-0407">Ion channel</keyword>
<keyword evidence="3 8" id="KW-0812">Transmembrane</keyword>
<keyword evidence="2" id="KW-0813">Transport</keyword>
<sequence length="252" mass="27927">MNPKLMRGFRLYNLTLLIVTLGSLGLLLLEFLGVITAPSRLARILTAVLLLLFSADYLLRLWLAKGKANLLASNSFHLSALVPTSGVLSPEQVKTVWQRLRQLRQRLVTRLRDKTATFRAHASRFLHRGGLIYYLILSALLIIIVSVIYAIAEHQNYGNALWWAVVTATTVGYGDISPHTLVGRITAVVLMFNGIGLIGTLTSSITAYLADDRSTARTSVAEEIARFDALQKSGAISAKEYAHEKRKLLNKR</sequence>
<dbReference type="InterPro" id="IPR027359">
    <property type="entry name" value="Volt_channel_dom_sf"/>
</dbReference>
<dbReference type="RefSeq" id="WP_125697342.1">
    <property type="nucleotide sequence ID" value="NZ_JBHTOG010000036.1"/>
</dbReference>
<evidence type="ECO:0000256" key="1">
    <source>
        <dbReference type="ARBA" id="ARBA00004141"/>
    </source>
</evidence>
<feature type="transmembrane region" description="Helical" evidence="8">
    <location>
        <begin position="185"/>
        <end position="210"/>
    </location>
</feature>
<dbReference type="Gene3D" id="1.20.120.350">
    <property type="entry name" value="Voltage-gated potassium channels. Chain C"/>
    <property type="match status" value="1"/>
</dbReference>
<evidence type="ECO:0000256" key="3">
    <source>
        <dbReference type="ARBA" id="ARBA00022692"/>
    </source>
</evidence>
<evidence type="ECO:0000256" key="2">
    <source>
        <dbReference type="ARBA" id="ARBA00022448"/>
    </source>
</evidence>
<dbReference type="Pfam" id="PF07885">
    <property type="entry name" value="Ion_trans_2"/>
    <property type="match status" value="1"/>
</dbReference>
<dbReference type="GO" id="GO:0034220">
    <property type="term" value="P:monoatomic ion transmembrane transport"/>
    <property type="evidence" value="ECO:0007669"/>
    <property type="project" value="UniProtKB-KW"/>
</dbReference>
<evidence type="ECO:0000313" key="10">
    <source>
        <dbReference type="EMBL" id="MFD1432437.1"/>
    </source>
</evidence>
<comment type="subcellular location">
    <subcellularLocation>
        <location evidence="1">Membrane</location>
        <topology evidence="1">Multi-pass membrane protein</topology>
    </subcellularLocation>
</comment>
<evidence type="ECO:0000256" key="6">
    <source>
        <dbReference type="ARBA" id="ARBA00023136"/>
    </source>
</evidence>
<dbReference type="SUPFAM" id="SSF81324">
    <property type="entry name" value="Voltage-gated potassium channels"/>
    <property type="match status" value="1"/>
</dbReference>
<dbReference type="Proteomes" id="UP001597192">
    <property type="component" value="Unassembled WGS sequence"/>
</dbReference>
<protein>
    <submittedName>
        <fullName evidence="10">Potassium channel family protein</fullName>
    </submittedName>
</protein>
<dbReference type="PANTHER" id="PTHR11537">
    <property type="entry name" value="VOLTAGE-GATED POTASSIUM CHANNEL"/>
    <property type="match status" value="1"/>
</dbReference>
<keyword evidence="6 8" id="KW-0472">Membrane</keyword>
<dbReference type="EMBL" id="JBHTOG010000036">
    <property type="protein sequence ID" value="MFD1432437.1"/>
    <property type="molecule type" value="Genomic_DNA"/>
</dbReference>
<evidence type="ECO:0000256" key="4">
    <source>
        <dbReference type="ARBA" id="ARBA00022989"/>
    </source>
</evidence>
<evidence type="ECO:0000256" key="7">
    <source>
        <dbReference type="ARBA" id="ARBA00023303"/>
    </source>
</evidence>
<feature type="transmembrane region" description="Helical" evidence="8">
    <location>
        <begin position="131"/>
        <end position="152"/>
    </location>
</feature>
<name>A0ABW4CQ80_9LACO</name>
<feature type="transmembrane region" description="Helical" evidence="8">
    <location>
        <begin position="12"/>
        <end position="35"/>
    </location>
</feature>
<comment type="caution">
    <text evidence="10">The sequence shown here is derived from an EMBL/GenBank/DDBJ whole genome shotgun (WGS) entry which is preliminary data.</text>
</comment>
<evidence type="ECO:0000256" key="5">
    <source>
        <dbReference type="ARBA" id="ARBA00023065"/>
    </source>
</evidence>
<dbReference type="InterPro" id="IPR028325">
    <property type="entry name" value="VG_K_chnl"/>
</dbReference>
<accession>A0ABW4CQ80</accession>
<feature type="transmembrane region" description="Helical" evidence="8">
    <location>
        <begin position="41"/>
        <end position="59"/>
    </location>
</feature>
<dbReference type="PANTHER" id="PTHR11537:SF254">
    <property type="entry name" value="POTASSIUM VOLTAGE-GATED CHANNEL PROTEIN SHAB"/>
    <property type="match status" value="1"/>
</dbReference>
<evidence type="ECO:0000313" key="11">
    <source>
        <dbReference type="Proteomes" id="UP001597192"/>
    </source>
</evidence>
<dbReference type="InterPro" id="IPR013099">
    <property type="entry name" value="K_chnl_dom"/>
</dbReference>
<proteinExistence type="predicted"/>